<proteinExistence type="inferred from homology"/>
<gene>
    <name evidence="8" type="ORF">g.13439</name>
</gene>
<comment type="subcellular location">
    <subcellularLocation>
        <location evidence="1">Membrane</location>
        <topology evidence="1">Multi-pass membrane protein</topology>
    </subcellularLocation>
</comment>
<keyword evidence="3 6" id="KW-0812">Transmembrane</keyword>
<evidence type="ECO:0000256" key="2">
    <source>
        <dbReference type="ARBA" id="ARBA00009045"/>
    </source>
</evidence>
<dbReference type="Gene3D" id="1.20.1540.10">
    <property type="entry name" value="Rhomboid-like"/>
    <property type="match status" value="1"/>
</dbReference>
<feature type="transmembrane region" description="Helical" evidence="6">
    <location>
        <begin position="71"/>
        <end position="90"/>
    </location>
</feature>
<dbReference type="PANTHER" id="PTHR43731:SF26">
    <property type="entry name" value="RHOMBOID-LIKE PROTEIN 10, CHLOROPLASTIC"/>
    <property type="match status" value="1"/>
</dbReference>
<organism evidence="8">
    <name type="scientific">Auxenochlorella protothecoides</name>
    <name type="common">Green microalga</name>
    <name type="synonym">Chlorella protothecoides</name>
    <dbReference type="NCBI Taxonomy" id="3075"/>
    <lineage>
        <taxon>Eukaryota</taxon>
        <taxon>Viridiplantae</taxon>
        <taxon>Chlorophyta</taxon>
        <taxon>core chlorophytes</taxon>
        <taxon>Trebouxiophyceae</taxon>
        <taxon>Chlorellales</taxon>
        <taxon>Chlorellaceae</taxon>
        <taxon>Auxenochlorella</taxon>
    </lineage>
</organism>
<dbReference type="InterPro" id="IPR050925">
    <property type="entry name" value="Rhomboid_protease_S54"/>
</dbReference>
<feature type="domain" description="Peptidase S54 rhomboid" evidence="7">
    <location>
        <begin position="153"/>
        <end position="291"/>
    </location>
</feature>
<dbReference type="EMBL" id="GDKF01003884">
    <property type="protein sequence ID" value="JAT74738.1"/>
    <property type="molecule type" value="Transcribed_RNA"/>
</dbReference>
<feature type="transmembrane region" description="Helical" evidence="6">
    <location>
        <begin position="194"/>
        <end position="212"/>
    </location>
</feature>
<protein>
    <recommendedName>
        <fullName evidence="7">Peptidase S54 rhomboid domain-containing protein</fullName>
    </recommendedName>
</protein>
<comment type="similarity">
    <text evidence="2">Belongs to the peptidase S54 family.</text>
</comment>
<sequence>GRGLLSMIEIGINHTLRRSTHCSCRSLPRREHRMFPPKRALTWKFTPFSSFAPLRASNRSEWSKHGRVRHAAAAAAIFSGLAAAGIGAPIKLRRNSRLKKVAAGASRTGFGHPSRRMTDLLILANVAAFGTQLLTKQGLTVWGAKVNQLIVAGQYWRLITPAFLHGNLVHLAINCASLNALGGTLEGLSGRERLASVYMVAAVTGNLASFWGSPSVSLGASGAIFGLGGALAIFFYQNRNLYGQRSDFVLRQLGQTLALNVVYGFVSPRIDNWGHLGGLVGGVLAGYLLGPRLSLAETVDGRKAIVDEPPLRLFARDPVILPLPGGGRGRRG</sequence>
<name>A0A1D2A6G7_AUXPR</name>
<dbReference type="InterPro" id="IPR035952">
    <property type="entry name" value="Rhomboid-like_sf"/>
</dbReference>
<dbReference type="PANTHER" id="PTHR43731">
    <property type="entry name" value="RHOMBOID PROTEASE"/>
    <property type="match status" value="1"/>
</dbReference>
<evidence type="ECO:0000259" key="7">
    <source>
        <dbReference type="Pfam" id="PF01694"/>
    </source>
</evidence>
<reference evidence="8" key="1">
    <citation type="submission" date="2015-08" db="EMBL/GenBank/DDBJ databases">
        <authorList>
            <person name="Babu N.S."/>
            <person name="Beckwith C.J."/>
            <person name="Beseler K.G."/>
            <person name="Brison A."/>
            <person name="Carone J.V."/>
            <person name="Caskin T.P."/>
            <person name="Diamond M."/>
            <person name="Durham M.E."/>
            <person name="Foxe J.M."/>
            <person name="Go M."/>
            <person name="Henderson B.A."/>
            <person name="Jones I.B."/>
            <person name="McGettigan J.A."/>
            <person name="Micheletti S.J."/>
            <person name="Nasrallah M.E."/>
            <person name="Ortiz D."/>
            <person name="Piller C.R."/>
            <person name="Privatt S.R."/>
            <person name="Schneider S.L."/>
            <person name="Sharp S."/>
            <person name="Smith T.C."/>
            <person name="Stanton J.D."/>
            <person name="Ullery H.E."/>
            <person name="Wilson R.J."/>
            <person name="Serrano M.G."/>
            <person name="Buck G."/>
            <person name="Lee V."/>
            <person name="Wang Y."/>
            <person name="Carvalho R."/>
            <person name="Voegtly L."/>
            <person name="Shi R."/>
            <person name="Duckworth R."/>
            <person name="Johnson A."/>
            <person name="Loviza R."/>
            <person name="Walstead R."/>
            <person name="Shah Z."/>
            <person name="Kiflezghi M."/>
            <person name="Wade K."/>
            <person name="Ball S.L."/>
            <person name="Bradley K.W."/>
            <person name="Asai D.J."/>
            <person name="Bowman C.A."/>
            <person name="Russell D.A."/>
            <person name="Pope W.H."/>
            <person name="Jacobs-Sera D."/>
            <person name="Hendrix R.W."/>
            <person name="Hatfull G.F."/>
        </authorList>
    </citation>
    <scope>NUCLEOTIDE SEQUENCE</scope>
</reference>
<feature type="transmembrane region" description="Helical" evidence="6">
    <location>
        <begin position="218"/>
        <end position="236"/>
    </location>
</feature>
<dbReference type="GO" id="GO:0004252">
    <property type="term" value="F:serine-type endopeptidase activity"/>
    <property type="evidence" value="ECO:0007669"/>
    <property type="project" value="InterPro"/>
</dbReference>
<dbReference type="Pfam" id="PF01694">
    <property type="entry name" value="Rhomboid"/>
    <property type="match status" value="1"/>
</dbReference>
<evidence type="ECO:0000256" key="1">
    <source>
        <dbReference type="ARBA" id="ARBA00004141"/>
    </source>
</evidence>
<feature type="non-terminal residue" evidence="8">
    <location>
        <position position="1"/>
    </location>
</feature>
<dbReference type="AlphaFoldDB" id="A0A1D2A6G7"/>
<evidence type="ECO:0000256" key="6">
    <source>
        <dbReference type="SAM" id="Phobius"/>
    </source>
</evidence>
<keyword evidence="5 6" id="KW-0472">Membrane</keyword>
<keyword evidence="4 6" id="KW-1133">Transmembrane helix</keyword>
<accession>A0A1D2A6G7</accession>
<evidence type="ECO:0000256" key="4">
    <source>
        <dbReference type="ARBA" id="ARBA00022989"/>
    </source>
</evidence>
<evidence type="ECO:0000256" key="3">
    <source>
        <dbReference type="ARBA" id="ARBA00022692"/>
    </source>
</evidence>
<dbReference type="InterPro" id="IPR022764">
    <property type="entry name" value="Peptidase_S54_rhomboid_dom"/>
</dbReference>
<evidence type="ECO:0000313" key="8">
    <source>
        <dbReference type="EMBL" id="JAT74738.1"/>
    </source>
</evidence>
<dbReference type="GO" id="GO:0016020">
    <property type="term" value="C:membrane"/>
    <property type="evidence" value="ECO:0007669"/>
    <property type="project" value="UniProtKB-SubCell"/>
</dbReference>
<dbReference type="SUPFAM" id="SSF144091">
    <property type="entry name" value="Rhomboid-like"/>
    <property type="match status" value="1"/>
</dbReference>
<evidence type="ECO:0000256" key="5">
    <source>
        <dbReference type="ARBA" id="ARBA00023136"/>
    </source>
</evidence>